<reference evidence="2" key="1">
    <citation type="submission" date="2018-08" db="EMBL/GenBank/DDBJ databases">
        <authorList>
            <person name="Rossello M."/>
        </authorList>
    </citation>
    <scope>NUCLEOTIDE SEQUENCE [LARGE SCALE GENOMIC DNA]</scope>
    <source>
        <strain evidence="2">cv. Chinese Spring</strain>
    </source>
</reference>
<dbReference type="EnsemblPlants" id="TraesCS4A02G475500.1">
    <property type="protein sequence ID" value="TraesCS4A02G475500.1"/>
    <property type="gene ID" value="TraesCS4A02G475500"/>
</dbReference>
<dbReference type="OrthoDB" id="672371at2759"/>
<accession>A0A3B6I769</accession>
<feature type="coiled-coil region" evidence="1">
    <location>
        <begin position="57"/>
        <end position="98"/>
    </location>
</feature>
<sequence length="147" mass="16595">MALRALLARMRTSAPALRLQTPALGISPLPGGRPNFHSAAAPRLSPPAGGRPCLISTRNLRTRINLESASKEELEREATFLREQINEFVDRIQKEKERSDLIKKDLWASLKRMACCAAVVKVITLFIPYKLAEENEVMDMNERNKLR</sequence>
<evidence type="ECO:0000313" key="3">
    <source>
        <dbReference type="Proteomes" id="UP000019116"/>
    </source>
</evidence>
<dbReference type="Proteomes" id="UP000019116">
    <property type="component" value="Chromosome 4A"/>
</dbReference>
<dbReference type="Gramene" id="TraesWEE_scaffold_007513_01G000300.1">
    <property type="protein sequence ID" value="TraesWEE_scaffold_007513_01G000300.1"/>
    <property type="gene ID" value="TraesWEE_scaffold_007513_01G000300"/>
</dbReference>
<proteinExistence type="predicted"/>
<name>A0A3B6I769_WHEAT</name>
<keyword evidence="3" id="KW-1185">Reference proteome</keyword>
<organism evidence="2">
    <name type="scientific">Triticum aestivum</name>
    <name type="common">Wheat</name>
    <dbReference type="NCBI Taxonomy" id="4565"/>
    <lineage>
        <taxon>Eukaryota</taxon>
        <taxon>Viridiplantae</taxon>
        <taxon>Streptophyta</taxon>
        <taxon>Embryophyta</taxon>
        <taxon>Tracheophyta</taxon>
        <taxon>Spermatophyta</taxon>
        <taxon>Magnoliopsida</taxon>
        <taxon>Liliopsida</taxon>
        <taxon>Poales</taxon>
        <taxon>Poaceae</taxon>
        <taxon>BOP clade</taxon>
        <taxon>Pooideae</taxon>
        <taxon>Triticodae</taxon>
        <taxon>Triticeae</taxon>
        <taxon>Triticinae</taxon>
        <taxon>Triticum</taxon>
    </lineage>
</organism>
<dbReference type="Gramene" id="TraesSTA4A03G02214310.1">
    <property type="protein sequence ID" value="TraesSTA4A03G02214310.1"/>
    <property type="gene ID" value="TraesSTA4A03G02214310"/>
</dbReference>
<evidence type="ECO:0000313" key="2">
    <source>
        <dbReference type="EnsemblPlants" id="TraesCS4A02G475500.1"/>
    </source>
</evidence>
<evidence type="ECO:0000256" key="1">
    <source>
        <dbReference type="SAM" id="Coils"/>
    </source>
</evidence>
<dbReference type="Gramene" id="TraesCAD_scaffold_022966_01G000200.1">
    <property type="protein sequence ID" value="TraesCAD_scaffold_022966_01G000200.1"/>
    <property type="gene ID" value="TraesCAD_scaffold_022966_01G000200"/>
</dbReference>
<protein>
    <submittedName>
        <fullName evidence="2">Uncharacterized protein</fullName>
    </submittedName>
</protein>
<dbReference type="AlphaFoldDB" id="A0A3B6I769"/>
<reference evidence="2" key="2">
    <citation type="submission" date="2018-10" db="UniProtKB">
        <authorList>
            <consortium name="EnsemblPlants"/>
        </authorList>
    </citation>
    <scope>IDENTIFICATION</scope>
</reference>
<keyword evidence="1" id="KW-0175">Coiled coil</keyword>
<dbReference type="Gramene" id="TraesLDM4A03G02217270.1">
    <property type="protein sequence ID" value="TraesLDM4A03G02217270.1"/>
    <property type="gene ID" value="TraesLDM4A03G02217270"/>
</dbReference>
<dbReference type="Gramene" id="TraesCS4A03G1198700.1">
    <property type="protein sequence ID" value="TraesCS4A03G1198700.1.CDS"/>
    <property type="gene ID" value="TraesCS4A03G1198700"/>
</dbReference>
<dbReference type="Gramene" id="TraesCS4A02G475500.1">
    <property type="protein sequence ID" value="TraesCS4A02G475500.1"/>
    <property type="gene ID" value="TraesCS4A02G475500"/>
</dbReference>